<sequence length="76" mass="8160">MPIAFVTAQYFLLDVSSGRRGSTVLVNSAGSALGRAAVQIAQLAGAKVFALVSSKYEKEILLERYDDHHPLSLTLP</sequence>
<organism evidence="1 2">
    <name type="scientific">Metarhizium guizhouense (strain ARSEF 977)</name>
    <dbReference type="NCBI Taxonomy" id="1276136"/>
    <lineage>
        <taxon>Eukaryota</taxon>
        <taxon>Fungi</taxon>
        <taxon>Dikarya</taxon>
        <taxon>Ascomycota</taxon>
        <taxon>Pezizomycotina</taxon>
        <taxon>Sordariomycetes</taxon>
        <taxon>Hypocreomycetidae</taxon>
        <taxon>Hypocreales</taxon>
        <taxon>Clavicipitaceae</taxon>
        <taxon>Metarhizium</taxon>
    </lineage>
</organism>
<reference evidence="1 2" key="1">
    <citation type="journal article" date="2014" name="Proc. Natl. Acad. Sci. U.S.A.">
        <title>Trajectory and genomic determinants of fungal-pathogen speciation and host adaptation.</title>
        <authorList>
            <person name="Hu X."/>
            <person name="Xiao G."/>
            <person name="Zheng P."/>
            <person name="Shang Y."/>
            <person name="Su Y."/>
            <person name="Zhang X."/>
            <person name="Liu X."/>
            <person name="Zhan S."/>
            <person name="St Leger R.J."/>
            <person name="Wang C."/>
        </authorList>
    </citation>
    <scope>NUCLEOTIDE SEQUENCE [LARGE SCALE GENOMIC DNA]</scope>
    <source>
        <strain evidence="1 2">ARSEF 977</strain>
    </source>
</reference>
<dbReference type="AlphaFoldDB" id="A0A0B4GZJ3"/>
<dbReference type="Gene3D" id="3.90.180.10">
    <property type="entry name" value="Medium-chain alcohol dehydrogenases, catalytic domain"/>
    <property type="match status" value="1"/>
</dbReference>
<dbReference type="InterPro" id="IPR036291">
    <property type="entry name" value="NAD(P)-bd_dom_sf"/>
</dbReference>
<protein>
    <submittedName>
        <fullName evidence="1">NAD(P)-binding domain protein</fullName>
    </submittedName>
</protein>
<evidence type="ECO:0000313" key="2">
    <source>
        <dbReference type="Proteomes" id="UP000031192"/>
    </source>
</evidence>
<dbReference type="SUPFAM" id="SSF51735">
    <property type="entry name" value="NAD(P)-binding Rossmann-fold domains"/>
    <property type="match status" value="1"/>
</dbReference>
<keyword evidence="2" id="KW-1185">Reference proteome</keyword>
<proteinExistence type="predicted"/>
<name>A0A0B4GZJ3_METGA</name>
<dbReference type="EMBL" id="AZNH01000071">
    <property type="protein sequence ID" value="KID82936.1"/>
    <property type="molecule type" value="Genomic_DNA"/>
</dbReference>
<comment type="caution">
    <text evidence="1">The sequence shown here is derived from an EMBL/GenBank/DDBJ whole genome shotgun (WGS) entry which is preliminary data.</text>
</comment>
<evidence type="ECO:0000313" key="1">
    <source>
        <dbReference type="EMBL" id="KID82936.1"/>
    </source>
</evidence>
<dbReference type="Proteomes" id="UP000031192">
    <property type="component" value="Unassembled WGS sequence"/>
</dbReference>
<gene>
    <name evidence="1" type="ORF">MGU_09772</name>
</gene>
<accession>A0A0B4GZJ3</accession>
<dbReference type="HOGENOM" id="CLU_2655024_0_0_1"/>